<feature type="region of interest" description="Disordered" evidence="1">
    <location>
        <begin position="1"/>
        <end position="27"/>
    </location>
</feature>
<feature type="compositionally biased region" description="Acidic residues" evidence="1">
    <location>
        <begin position="223"/>
        <end position="237"/>
    </location>
</feature>
<sequence length="301" mass="34709">MTDNYGKQEKKRKKKKRRRRRRVEPNRTDLFPVLRYNQSKHIPLSASRKDRPEISCVTVECAAEILDRDNLILVDSSHWFASSSPRLNSASTEREGQSPKVNECTRAAGFVRSFYSFLMFLQLGSSRSSPPRLLASSPPRRLRPARLSPRSLIDHGETRRRCAAFTTDTREEISTTYFVCRSFTRGRVRGAFRGKKLIASHVQNIPVPVHRRPQGRGVPDGIEQVEEEKEEEEEEEGGGGGRRRRKKEEEGGGGGGRRRRRRKRRRRRRRVEKEGVMERAEWAKHNAAGNSAMKTSGWEEE</sequence>
<feature type="compositionally biased region" description="Basic residues" evidence="1">
    <location>
        <begin position="256"/>
        <end position="270"/>
    </location>
</feature>
<dbReference type="EMBL" id="CADEAL010001087">
    <property type="protein sequence ID" value="CAB1428758.1"/>
    <property type="molecule type" value="Genomic_DNA"/>
</dbReference>
<dbReference type="AlphaFoldDB" id="A0A9N7UEV9"/>
<evidence type="ECO:0000256" key="1">
    <source>
        <dbReference type="SAM" id="MobiDB-lite"/>
    </source>
</evidence>
<name>A0A9N7UEV9_PLEPL</name>
<organism evidence="2 3">
    <name type="scientific">Pleuronectes platessa</name>
    <name type="common">European plaice</name>
    <dbReference type="NCBI Taxonomy" id="8262"/>
    <lineage>
        <taxon>Eukaryota</taxon>
        <taxon>Metazoa</taxon>
        <taxon>Chordata</taxon>
        <taxon>Craniata</taxon>
        <taxon>Vertebrata</taxon>
        <taxon>Euteleostomi</taxon>
        <taxon>Actinopterygii</taxon>
        <taxon>Neopterygii</taxon>
        <taxon>Teleostei</taxon>
        <taxon>Neoteleostei</taxon>
        <taxon>Acanthomorphata</taxon>
        <taxon>Carangaria</taxon>
        <taxon>Pleuronectiformes</taxon>
        <taxon>Pleuronectoidei</taxon>
        <taxon>Pleuronectidae</taxon>
        <taxon>Pleuronectes</taxon>
    </lineage>
</organism>
<gene>
    <name evidence="2" type="ORF">PLEPLA_LOCUS16732</name>
</gene>
<evidence type="ECO:0000313" key="2">
    <source>
        <dbReference type="EMBL" id="CAB1428758.1"/>
    </source>
</evidence>
<comment type="caution">
    <text evidence="2">The sequence shown here is derived from an EMBL/GenBank/DDBJ whole genome shotgun (WGS) entry which is preliminary data.</text>
</comment>
<feature type="region of interest" description="Disordered" evidence="1">
    <location>
        <begin position="208"/>
        <end position="301"/>
    </location>
</feature>
<feature type="compositionally biased region" description="Basic residues" evidence="1">
    <location>
        <begin position="9"/>
        <end position="22"/>
    </location>
</feature>
<dbReference type="Proteomes" id="UP001153269">
    <property type="component" value="Unassembled WGS sequence"/>
</dbReference>
<reference evidence="2" key="1">
    <citation type="submission" date="2020-03" db="EMBL/GenBank/DDBJ databases">
        <authorList>
            <person name="Weist P."/>
        </authorList>
    </citation>
    <scope>NUCLEOTIDE SEQUENCE</scope>
</reference>
<accession>A0A9N7UEV9</accession>
<proteinExistence type="predicted"/>
<protein>
    <submittedName>
        <fullName evidence="2">Uncharacterized protein</fullName>
    </submittedName>
</protein>
<evidence type="ECO:0000313" key="3">
    <source>
        <dbReference type="Proteomes" id="UP001153269"/>
    </source>
</evidence>
<feature type="compositionally biased region" description="Basic and acidic residues" evidence="1">
    <location>
        <begin position="271"/>
        <end position="284"/>
    </location>
</feature>
<keyword evidence="3" id="KW-1185">Reference proteome</keyword>